<sequence length="85" mass="9415">MLGKQLSGRGASLQIGTNLIQISPHWEPGATILVSPVRAGVLPRCTDQHRITWRAYRRQHTDTLAWRARNPDSTTDRTQPNGATG</sequence>
<feature type="compositionally biased region" description="Polar residues" evidence="1">
    <location>
        <begin position="71"/>
        <end position="85"/>
    </location>
</feature>
<evidence type="ECO:0000313" key="2">
    <source>
        <dbReference type="EMBL" id="AGM11329.1"/>
    </source>
</evidence>
<dbReference type="Proteomes" id="UP000203449">
    <property type="component" value="Segment"/>
</dbReference>
<evidence type="ECO:0000256" key="1">
    <source>
        <dbReference type="SAM" id="MobiDB-lite"/>
    </source>
</evidence>
<evidence type="ECO:0000313" key="3">
    <source>
        <dbReference type="Proteomes" id="UP000203449"/>
    </source>
</evidence>
<name>R4T6K3_9CAUD</name>
<keyword evidence="3" id="KW-1185">Reference proteome</keyword>
<protein>
    <submittedName>
        <fullName evidence="2">Uncharacterized protein</fullName>
    </submittedName>
</protein>
<feature type="region of interest" description="Disordered" evidence="1">
    <location>
        <begin position="62"/>
        <end position="85"/>
    </location>
</feature>
<dbReference type="RefSeq" id="YP_008058732.1">
    <property type="nucleotide sequence ID" value="NC_021322.1"/>
</dbReference>
<accession>R4T6K3</accession>
<proteinExistence type="predicted"/>
<dbReference type="KEGG" id="vg:16194253"/>
<gene>
    <name evidence="2" type="primary">42</name>
    <name evidence="2" type="ORF">HHTV1_42</name>
</gene>
<reference evidence="2 3" key="1">
    <citation type="submission" date="2012-12" db="EMBL/GenBank/DDBJ databases">
        <authorList>
            <person name="Sencilo A."/>
            <person name="Jacobs-Sera D."/>
            <person name="Russell D.A."/>
            <person name="Ko C."/>
            <person name="Atanasova N."/>
            <person name="Osterlund E."/>
            <person name="Oksanen H.M."/>
            <person name="Bamford D.H."/>
            <person name="Hatfull G.F."/>
            <person name="Roine E."/>
            <person name="Hendrix R.W."/>
        </authorList>
    </citation>
    <scope>NUCLEOTIDE SEQUENCE [LARGE SCALE GENOMIC DNA]</scope>
</reference>
<dbReference type="EMBL" id="KC292025">
    <property type="protein sequence ID" value="AGM11329.1"/>
    <property type="molecule type" value="Genomic_DNA"/>
</dbReference>
<organism evidence="2 3">
    <name type="scientific">Haloarcula hispanica tailed virus 1</name>
    <dbReference type="NCBI Taxonomy" id="1273750"/>
    <lineage>
        <taxon>Viruses</taxon>
        <taxon>Duplodnaviria</taxon>
        <taxon>Heunggongvirae</taxon>
        <taxon>Uroviricota</taxon>
        <taxon>Caudoviricetes</taxon>
        <taxon>Madisaviridae</taxon>
        <taxon>Clampvirus</taxon>
        <taxon>Clampvirus italiense</taxon>
        <taxon>Clampvirus HHTV1</taxon>
    </lineage>
</organism>
<dbReference type="GeneID" id="16194253"/>